<evidence type="ECO:0000313" key="8">
    <source>
        <dbReference type="Proteomes" id="UP000452235"/>
    </source>
</evidence>
<dbReference type="Pfam" id="PF05368">
    <property type="entry name" value="NmrA"/>
    <property type="match status" value="1"/>
</dbReference>
<accession>A0A5M3Z197</accession>
<name>A0A5M3Z197_ASPTE</name>
<dbReference type="GO" id="GO:0016020">
    <property type="term" value="C:membrane"/>
    <property type="evidence" value="ECO:0007669"/>
    <property type="project" value="UniProtKB-SubCell"/>
</dbReference>
<comment type="subcellular location">
    <subcellularLocation>
        <location evidence="1">Membrane</location>
        <topology evidence="1">Multi-pass membrane protein</topology>
    </subcellularLocation>
</comment>
<dbReference type="InterPro" id="IPR036259">
    <property type="entry name" value="MFS_trans_sf"/>
</dbReference>
<evidence type="ECO:0000256" key="1">
    <source>
        <dbReference type="ARBA" id="ARBA00004141"/>
    </source>
</evidence>
<gene>
    <name evidence="7" type="ORF">ATEIFO6365_0005034200</name>
</gene>
<evidence type="ECO:0000256" key="5">
    <source>
        <dbReference type="ARBA" id="ARBA00023002"/>
    </source>
</evidence>
<evidence type="ECO:0000256" key="3">
    <source>
        <dbReference type="ARBA" id="ARBA00022857"/>
    </source>
</evidence>
<evidence type="ECO:0000256" key="6">
    <source>
        <dbReference type="ARBA" id="ARBA00023136"/>
    </source>
</evidence>
<dbReference type="Gene3D" id="1.20.1250.20">
    <property type="entry name" value="MFS general substrate transporter like domains"/>
    <property type="match status" value="2"/>
</dbReference>
<dbReference type="OrthoDB" id="433512at2759"/>
<dbReference type="Gene3D" id="3.90.25.10">
    <property type="entry name" value="UDP-galactose 4-epimerase, domain 1"/>
    <property type="match status" value="1"/>
</dbReference>
<dbReference type="GO" id="GO:0022857">
    <property type="term" value="F:transmembrane transporter activity"/>
    <property type="evidence" value="ECO:0007669"/>
    <property type="project" value="InterPro"/>
</dbReference>
<evidence type="ECO:0000313" key="7">
    <source>
        <dbReference type="EMBL" id="GFF16152.1"/>
    </source>
</evidence>
<protein>
    <submittedName>
        <fullName evidence="7">Phosphate transporter</fullName>
    </submittedName>
</protein>
<dbReference type="InterPro" id="IPR051609">
    <property type="entry name" value="NmrA/Isoflavone_reductase-like"/>
</dbReference>
<evidence type="ECO:0000256" key="4">
    <source>
        <dbReference type="ARBA" id="ARBA00022989"/>
    </source>
</evidence>
<dbReference type="PROSITE" id="PS50850">
    <property type="entry name" value="MFS"/>
    <property type="match status" value="1"/>
</dbReference>
<dbReference type="PROSITE" id="PS00217">
    <property type="entry name" value="SUGAR_TRANSPORT_2"/>
    <property type="match status" value="1"/>
</dbReference>
<dbReference type="AlphaFoldDB" id="A0A5M3Z197"/>
<dbReference type="InterPro" id="IPR005829">
    <property type="entry name" value="Sugar_transporter_CS"/>
</dbReference>
<dbReference type="SUPFAM" id="SSF103473">
    <property type="entry name" value="MFS general substrate transporter"/>
    <property type="match status" value="1"/>
</dbReference>
<dbReference type="PANTHER" id="PTHR47706">
    <property type="entry name" value="NMRA-LIKE FAMILY PROTEIN"/>
    <property type="match status" value="1"/>
</dbReference>
<evidence type="ECO:0000256" key="2">
    <source>
        <dbReference type="ARBA" id="ARBA00022692"/>
    </source>
</evidence>
<dbReference type="Pfam" id="PF00083">
    <property type="entry name" value="Sugar_tr"/>
    <property type="match status" value="2"/>
</dbReference>
<dbReference type="GO" id="GO:0016491">
    <property type="term" value="F:oxidoreductase activity"/>
    <property type="evidence" value="ECO:0007669"/>
    <property type="project" value="UniProtKB-KW"/>
</dbReference>
<dbReference type="PANTHER" id="PTHR47706:SF1">
    <property type="entry name" value="CIPA-LIKE, PUTATIVE (AFU_ORTHOLOGUE AFUA_1G12460)-RELATED"/>
    <property type="match status" value="1"/>
</dbReference>
<keyword evidence="6" id="KW-0472">Membrane</keyword>
<dbReference type="VEuPathDB" id="FungiDB:ATEG_05280"/>
<proteinExistence type="predicted"/>
<dbReference type="InterPro" id="IPR036291">
    <property type="entry name" value="NAD(P)-bd_dom_sf"/>
</dbReference>
<dbReference type="Proteomes" id="UP000452235">
    <property type="component" value="Unassembled WGS sequence"/>
</dbReference>
<dbReference type="InterPro" id="IPR020846">
    <property type="entry name" value="MFS_dom"/>
</dbReference>
<dbReference type="VEuPathDB" id="FungiDB:ATEG_05276"/>
<keyword evidence="2" id="KW-0812">Transmembrane</keyword>
<keyword evidence="5" id="KW-0560">Oxidoreductase</keyword>
<reference evidence="7 8" key="1">
    <citation type="submission" date="2020-01" db="EMBL/GenBank/DDBJ databases">
        <title>Aspergillus terreus IFO 6365 whole genome shotgun sequence.</title>
        <authorList>
            <person name="Kanamasa S."/>
            <person name="Takahashi H."/>
        </authorList>
    </citation>
    <scope>NUCLEOTIDE SEQUENCE [LARGE SCALE GENOMIC DNA]</scope>
    <source>
        <strain evidence="7 8">IFO 6365</strain>
    </source>
</reference>
<dbReference type="EMBL" id="BLJY01000005">
    <property type="protein sequence ID" value="GFF16152.1"/>
    <property type="molecule type" value="Genomic_DNA"/>
</dbReference>
<comment type="caution">
    <text evidence="7">The sequence shown here is derived from an EMBL/GenBank/DDBJ whole genome shotgun (WGS) entry which is preliminary data.</text>
</comment>
<keyword evidence="3" id="KW-0521">NADP</keyword>
<dbReference type="InterPro" id="IPR005828">
    <property type="entry name" value="MFS_sugar_transport-like"/>
</dbReference>
<dbReference type="Gene3D" id="3.40.50.720">
    <property type="entry name" value="NAD(P)-binding Rossmann-like Domain"/>
    <property type="match status" value="1"/>
</dbReference>
<dbReference type="SUPFAM" id="SSF51735">
    <property type="entry name" value="NAD(P)-binding Rossmann-fold domains"/>
    <property type="match status" value="1"/>
</dbReference>
<keyword evidence="8" id="KW-1185">Reference proteome</keyword>
<keyword evidence="4" id="KW-1133">Transmembrane helix</keyword>
<sequence length="871" mass="95714">MSKFRSRLYKTDRARDFDHEQDRHVRMRQVYETVDRQSYQWIVVLVAGVGFFLDGYTLFASNIALPMLSYVYWRDEISSMHLTYINIATLGGTLLGQVLFGYLADRNGRKKMYGVELVLLITSTLGVLMSSTGAHNSMKIFAWLIWWRIIVGIGVGADYPLSAVITSEFAPTKHRARMMASVFFMQPLGQIAGNLVSLIVVAASRSQGYNDLTRTADSMWRWVIGVGVVPGVIATLFRFVIPETPRFLLEIDDDPITAEFDATAMFNDLTPSIVTSPLHDNDSWSHLPLPAISLASQSICEERSPSQTAIIQPPTLNSHWHLTKRDIVQYFWTEGNWRTLVATSLSWLLLDFGFYGIGLSNPQFLAKTWGSLKLHGPAPTWKTDDSPSADFYQMFLDCSTHALVILNSGSFLGGLLLILVIHRLDRVGLQKYGFLALAAHFIALGTMFITVHKEGPVAVVLYILGQALFNFGPNATTYMIPAEIFPTRYRATCHGISAAAGKLGSILVQVLSAYYKFGSGVGDEPTVRHGWILIVFSVCMVLGAAVTHFWIPPVQRGEDGRGRLWGGRSETLETLALGRMGWKSRYAATGNLGPAVLKELKEAGFELTILTRSGNNAFGSDVRVAQVDYSSVDSLQAALAGQDALVITVGQVGLEPHLNLVNAAAAAKVKRIIPSEFGCNTTNPKAAALPVYANKVAVQKRLKEIAAAPGSETSYTLIMTGPFLDWGLQTRFLVNFSNPEVYDGGNRKFSATTLPGIGKAVAGVLKDLGSTRNKTVFVQNAGVSQNELLRMAGKEQVPKKEVRTADLEKEALEELQKPNPNHRVFAVNLLRRAIFGEGYGTLFSEEDLWNEALGVPKLSEAEVAAIVSQYA</sequence>
<organism evidence="7 8">
    <name type="scientific">Aspergillus terreus</name>
    <dbReference type="NCBI Taxonomy" id="33178"/>
    <lineage>
        <taxon>Eukaryota</taxon>
        <taxon>Fungi</taxon>
        <taxon>Dikarya</taxon>
        <taxon>Ascomycota</taxon>
        <taxon>Pezizomycotina</taxon>
        <taxon>Eurotiomycetes</taxon>
        <taxon>Eurotiomycetidae</taxon>
        <taxon>Eurotiales</taxon>
        <taxon>Aspergillaceae</taxon>
        <taxon>Aspergillus</taxon>
        <taxon>Aspergillus subgen. Circumdati</taxon>
    </lineage>
</organism>
<dbReference type="InterPro" id="IPR008030">
    <property type="entry name" value="NmrA-like"/>
</dbReference>